<accession>A0AAP0K6L0</accession>
<evidence type="ECO:0000256" key="1">
    <source>
        <dbReference type="ARBA" id="ARBA00022737"/>
    </source>
</evidence>
<dbReference type="AlphaFoldDB" id="A0AAP0K6L0"/>
<feature type="domain" description="Disease resistance N-terminal" evidence="4">
    <location>
        <begin position="7"/>
        <end position="80"/>
    </location>
</feature>
<evidence type="ECO:0000256" key="3">
    <source>
        <dbReference type="ARBA" id="ARBA00022821"/>
    </source>
</evidence>
<dbReference type="GO" id="GO:0000166">
    <property type="term" value="F:nucleotide binding"/>
    <property type="evidence" value="ECO:0007669"/>
    <property type="project" value="UniProtKB-KW"/>
</dbReference>
<dbReference type="Pfam" id="PF18052">
    <property type="entry name" value="Rx_N"/>
    <property type="match status" value="1"/>
</dbReference>
<name>A0AAP0K6L0_9MAGN</name>
<dbReference type="EMBL" id="JBBNAE010000002">
    <property type="protein sequence ID" value="KAK9146871.1"/>
    <property type="molecule type" value="Genomic_DNA"/>
</dbReference>
<dbReference type="InterPro" id="IPR041118">
    <property type="entry name" value="Rx_N"/>
</dbReference>
<sequence length="138" mass="15432">MAEVVAGPLIEILISSIQREIALVWVVKTEARKLSNTLSAIRDVLADAEEKQIKNKKVRDWLMRLKDVAYDAQDVLDDCTDVRDLWIKGCPGVVIPKGELDPLVALRAPSFLNNIDKELIHDQEDSTIPETSGKQVLD</sequence>
<evidence type="ECO:0000313" key="5">
    <source>
        <dbReference type="EMBL" id="KAK9146871.1"/>
    </source>
</evidence>
<organism evidence="5 6">
    <name type="scientific">Stephania japonica</name>
    <dbReference type="NCBI Taxonomy" id="461633"/>
    <lineage>
        <taxon>Eukaryota</taxon>
        <taxon>Viridiplantae</taxon>
        <taxon>Streptophyta</taxon>
        <taxon>Embryophyta</taxon>
        <taxon>Tracheophyta</taxon>
        <taxon>Spermatophyta</taxon>
        <taxon>Magnoliopsida</taxon>
        <taxon>Ranunculales</taxon>
        <taxon>Menispermaceae</taxon>
        <taxon>Menispermoideae</taxon>
        <taxon>Cissampelideae</taxon>
        <taxon>Stephania</taxon>
    </lineage>
</organism>
<proteinExistence type="predicted"/>
<dbReference type="Proteomes" id="UP001417504">
    <property type="component" value="Unassembled WGS sequence"/>
</dbReference>
<keyword evidence="3" id="KW-0611">Plant defense</keyword>
<evidence type="ECO:0000259" key="4">
    <source>
        <dbReference type="Pfam" id="PF18052"/>
    </source>
</evidence>
<reference evidence="5 6" key="1">
    <citation type="submission" date="2024-01" db="EMBL/GenBank/DDBJ databases">
        <title>Genome assemblies of Stephania.</title>
        <authorList>
            <person name="Yang L."/>
        </authorList>
    </citation>
    <scope>NUCLEOTIDE SEQUENCE [LARGE SCALE GENOMIC DNA]</scope>
    <source>
        <strain evidence="5">QJT</strain>
        <tissue evidence="5">Leaf</tissue>
    </source>
</reference>
<evidence type="ECO:0000313" key="6">
    <source>
        <dbReference type="Proteomes" id="UP001417504"/>
    </source>
</evidence>
<dbReference type="Gene3D" id="1.20.5.4130">
    <property type="match status" value="1"/>
</dbReference>
<dbReference type="GO" id="GO:0006952">
    <property type="term" value="P:defense response"/>
    <property type="evidence" value="ECO:0007669"/>
    <property type="project" value="UniProtKB-KW"/>
</dbReference>
<protein>
    <recommendedName>
        <fullName evidence="4">Disease resistance N-terminal domain-containing protein</fullName>
    </recommendedName>
</protein>
<keyword evidence="2" id="KW-0547">Nucleotide-binding</keyword>
<gene>
    <name evidence="5" type="ORF">Sjap_006774</name>
</gene>
<comment type="caution">
    <text evidence="5">The sequence shown here is derived from an EMBL/GenBank/DDBJ whole genome shotgun (WGS) entry which is preliminary data.</text>
</comment>
<keyword evidence="1" id="KW-0677">Repeat</keyword>
<keyword evidence="6" id="KW-1185">Reference proteome</keyword>
<evidence type="ECO:0000256" key="2">
    <source>
        <dbReference type="ARBA" id="ARBA00022741"/>
    </source>
</evidence>